<dbReference type="AlphaFoldDB" id="A0A7X1TH58"/>
<dbReference type="PANTHER" id="PTHR22884">
    <property type="entry name" value="SET DOMAIN PROTEINS"/>
    <property type="match status" value="1"/>
</dbReference>
<name>A0A7X1TH58_9BURK</name>
<dbReference type="Gene3D" id="2.170.270.10">
    <property type="entry name" value="SET domain"/>
    <property type="match status" value="1"/>
</dbReference>
<evidence type="ECO:0000313" key="8">
    <source>
        <dbReference type="EMBL" id="MPW18971.1"/>
    </source>
</evidence>
<keyword evidence="5" id="KW-0949">S-adenosyl-L-methionine</keyword>
<dbReference type="Proteomes" id="UP000484381">
    <property type="component" value="Unassembled WGS sequence"/>
</dbReference>
<dbReference type="InterPro" id="IPR001214">
    <property type="entry name" value="SET_dom"/>
</dbReference>
<keyword evidence="9" id="KW-1185">Reference proteome</keyword>
<dbReference type="SUPFAM" id="SSF82199">
    <property type="entry name" value="SET domain"/>
    <property type="match status" value="1"/>
</dbReference>
<organism evidence="8 9">
    <name type="scientific">Paraburkholderia franconis</name>
    <dbReference type="NCBI Taxonomy" id="2654983"/>
    <lineage>
        <taxon>Bacteria</taxon>
        <taxon>Pseudomonadati</taxon>
        <taxon>Pseudomonadota</taxon>
        <taxon>Betaproteobacteria</taxon>
        <taxon>Burkholderiales</taxon>
        <taxon>Burkholderiaceae</taxon>
        <taxon>Paraburkholderia</taxon>
    </lineage>
</organism>
<dbReference type="PROSITE" id="PS50280">
    <property type="entry name" value="SET"/>
    <property type="match status" value="1"/>
</dbReference>
<reference evidence="8 9" key="1">
    <citation type="submission" date="2019-10" db="EMBL/GenBank/DDBJ databases">
        <title>Paraburkholderia sp. isolated from nodules of Mimosa pudica from Brazilian Atlantic Forest soils.</title>
        <authorList>
            <person name="Paulitsch F."/>
            <person name="Hungria M."/>
            <person name="Dall'Agnol R."/>
        </authorList>
    </citation>
    <scope>NUCLEOTIDE SEQUENCE [LARGE SCALE GENOMIC DNA]</scope>
    <source>
        <strain evidence="8 9">CNPSo 3157</strain>
    </source>
</reference>
<dbReference type="GO" id="GO:0005694">
    <property type="term" value="C:chromosome"/>
    <property type="evidence" value="ECO:0007669"/>
    <property type="project" value="UniProtKB-SubCell"/>
</dbReference>
<proteinExistence type="predicted"/>
<evidence type="ECO:0000256" key="5">
    <source>
        <dbReference type="ARBA" id="ARBA00022691"/>
    </source>
</evidence>
<keyword evidence="2" id="KW-0158">Chromosome</keyword>
<feature type="domain" description="SET" evidence="6">
    <location>
        <begin position="1"/>
        <end position="46"/>
    </location>
</feature>
<keyword evidence="4 8" id="KW-0808">Transferase</keyword>
<dbReference type="InterPro" id="IPR046341">
    <property type="entry name" value="SET_dom_sf"/>
</dbReference>
<comment type="caution">
    <text evidence="8">The sequence shown here is derived from an EMBL/GenBank/DDBJ whole genome shotgun (WGS) entry which is preliminary data.</text>
</comment>
<dbReference type="EMBL" id="WHNP01000016">
    <property type="protein sequence ID" value="MPW18971.1"/>
    <property type="molecule type" value="Genomic_DNA"/>
</dbReference>
<sequence>MAPSRLNVPLNHSCEPNCKAYISDGRVFFYTLRDIKRGGELTIDYRLVIEGPRTDEVRDLYRCYCGSPNCRGNMLANERFHAA</sequence>
<dbReference type="InterPro" id="IPR050777">
    <property type="entry name" value="SET2_Histone-Lys_MeTrsfase"/>
</dbReference>
<dbReference type="PROSITE" id="PS50868">
    <property type="entry name" value="POST_SET"/>
    <property type="match status" value="1"/>
</dbReference>
<evidence type="ECO:0000256" key="1">
    <source>
        <dbReference type="ARBA" id="ARBA00004286"/>
    </source>
</evidence>
<accession>A0A7X1TH58</accession>
<evidence type="ECO:0000313" key="9">
    <source>
        <dbReference type="Proteomes" id="UP000484381"/>
    </source>
</evidence>
<dbReference type="GO" id="GO:0008168">
    <property type="term" value="F:methyltransferase activity"/>
    <property type="evidence" value="ECO:0007669"/>
    <property type="project" value="UniProtKB-KW"/>
</dbReference>
<evidence type="ECO:0000256" key="3">
    <source>
        <dbReference type="ARBA" id="ARBA00022603"/>
    </source>
</evidence>
<dbReference type="InterPro" id="IPR003616">
    <property type="entry name" value="Post-SET_dom"/>
</dbReference>
<dbReference type="RefSeq" id="WP_152760538.1">
    <property type="nucleotide sequence ID" value="NZ_WHNP01000016.1"/>
</dbReference>
<dbReference type="GO" id="GO:0032259">
    <property type="term" value="P:methylation"/>
    <property type="evidence" value="ECO:0007669"/>
    <property type="project" value="UniProtKB-KW"/>
</dbReference>
<dbReference type="Pfam" id="PF00856">
    <property type="entry name" value="SET"/>
    <property type="match status" value="1"/>
</dbReference>
<feature type="domain" description="Post-SET" evidence="7">
    <location>
        <begin position="59"/>
        <end position="75"/>
    </location>
</feature>
<protein>
    <submittedName>
        <fullName evidence="8">SET domain-containing protein-lysine N-methyltransferase</fullName>
    </submittedName>
</protein>
<evidence type="ECO:0000259" key="7">
    <source>
        <dbReference type="PROSITE" id="PS50868"/>
    </source>
</evidence>
<evidence type="ECO:0000256" key="4">
    <source>
        <dbReference type="ARBA" id="ARBA00022679"/>
    </source>
</evidence>
<keyword evidence="3 8" id="KW-0489">Methyltransferase</keyword>
<evidence type="ECO:0000259" key="6">
    <source>
        <dbReference type="PROSITE" id="PS50280"/>
    </source>
</evidence>
<evidence type="ECO:0000256" key="2">
    <source>
        <dbReference type="ARBA" id="ARBA00022454"/>
    </source>
</evidence>
<gene>
    <name evidence="8" type="ORF">GCT13_19225</name>
</gene>
<comment type="subcellular location">
    <subcellularLocation>
        <location evidence="1">Chromosome</location>
    </subcellularLocation>
</comment>